<reference evidence="9" key="3">
    <citation type="submission" date="2022-05" db="EMBL/GenBank/DDBJ databases">
        <authorList>
            <person name="Chen Y."/>
            <person name="Zhu J."/>
            <person name="Zhu K."/>
        </authorList>
    </citation>
    <scope>NUCLEOTIDE SEQUENCE</scope>
    <source>
        <strain evidence="9">AV25</strain>
    </source>
</reference>
<evidence type="ECO:0000313" key="9">
    <source>
        <dbReference type="EMBL" id="MEE6040906.1"/>
    </source>
</evidence>
<keyword evidence="3" id="KW-1003">Cell membrane</keyword>
<dbReference type="CDD" id="cd06173">
    <property type="entry name" value="MFS_MefA_like"/>
    <property type="match status" value="1"/>
</dbReference>
<feature type="transmembrane region" description="Helical" evidence="7">
    <location>
        <begin position="21"/>
        <end position="42"/>
    </location>
</feature>
<dbReference type="Gene3D" id="1.20.1250.20">
    <property type="entry name" value="MFS general substrate transporter like domains"/>
    <property type="match status" value="1"/>
</dbReference>
<organism evidence="10 11">
    <name type="scientific">Avibacterium paragallinarum</name>
    <name type="common">Haemophilus gallinarum</name>
    <dbReference type="NCBI Taxonomy" id="728"/>
    <lineage>
        <taxon>Bacteria</taxon>
        <taxon>Pseudomonadati</taxon>
        <taxon>Pseudomonadota</taxon>
        <taxon>Gammaproteobacteria</taxon>
        <taxon>Pasteurellales</taxon>
        <taxon>Pasteurellaceae</taxon>
        <taxon>Avibacterium</taxon>
    </lineage>
</organism>
<comment type="caution">
    <text evidence="10">The sequence shown here is derived from an EMBL/GenBank/DDBJ whole genome shotgun (WGS) entry which is preliminary data.</text>
</comment>
<evidence type="ECO:0000256" key="7">
    <source>
        <dbReference type="SAM" id="Phobius"/>
    </source>
</evidence>
<feature type="domain" description="Major facilitator superfamily (MFS) profile" evidence="8">
    <location>
        <begin position="15"/>
        <end position="404"/>
    </location>
</feature>
<gene>
    <name evidence="10" type="ORF">DM482_02565</name>
    <name evidence="9" type="ORF">M5S13_03230</name>
</gene>
<dbReference type="SMR" id="A0AAE5TLB8"/>
<dbReference type="PANTHER" id="PTHR43266:SF2">
    <property type="entry name" value="MAJOR FACILITATOR SUPERFAMILY (MFS) PROFILE DOMAIN-CONTAINING PROTEIN"/>
    <property type="match status" value="1"/>
</dbReference>
<dbReference type="Proteomes" id="UP000247594">
    <property type="component" value="Unassembled WGS sequence"/>
</dbReference>
<dbReference type="GO" id="GO:0005886">
    <property type="term" value="C:plasma membrane"/>
    <property type="evidence" value="ECO:0007669"/>
    <property type="project" value="UniProtKB-SubCell"/>
</dbReference>
<protein>
    <submittedName>
        <fullName evidence="9">MFS transporter</fullName>
    </submittedName>
</protein>
<feature type="transmembrane region" description="Helical" evidence="7">
    <location>
        <begin position="314"/>
        <end position="331"/>
    </location>
</feature>
<evidence type="ECO:0000313" key="12">
    <source>
        <dbReference type="Proteomes" id="UP001347884"/>
    </source>
</evidence>
<evidence type="ECO:0000256" key="3">
    <source>
        <dbReference type="ARBA" id="ARBA00022475"/>
    </source>
</evidence>
<evidence type="ECO:0000256" key="4">
    <source>
        <dbReference type="ARBA" id="ARBA00022692"/>
    </source>
</evidence>
<feature type="transmembrane region" description="Helical" evidence="7">
    <location>
        <begin position="229"/>
        <end position="251"/>
    </location>
</feature>
<feature type="transmembrane region" description="Helical" evidence="7">
    <location>
        <begin position="174"/>
        <end position="194"/>
    </location>
</feature>
<reference evidence="10 11" key="1">
    <citation type="submission" date="2018-06" db="EMBL/GenBank/DDBJ databases">
        <authorList>
            <person name="Teymurazov M."/>
            <person name="Kislichkina A."/>
            <person name="Abaymova A."/>
            <person name="Mukhina T."/>
            <person name="Mayskaya N."/>
            <person name="Svetoch E."/>
            <person name="Bogun A."/>
        </authorList>
    </citation>
    <scope>NUCLEOTIDE SEQUENCE [LARGE SCALE GENOMIC DNA]</scope>
    <source>
        <strain evidence="10 11">SCPM-O-B-8406</strain>
    </source>
</reference>
<dbReference type="PROSITE" id="PS50850">
    <property type="entry name" value="MFS"/>
    <property type="match status" value="1"/>
</dbReference>
<evidence type="ECO:0000256" key="2">
    <source>
        <dbReference type="ARBA" id="ARBA00022448"/>
    </source>
</evidence>
<dbReference type="RefSeq" id="WP_110478848.1">
    <property type="nucleotide sequence ID" value="NZ_CP081939.1"/>
</dbReference>
<accession>A0AAE5TLB8</accession>
<feature type="transmembrane region" description="Helical" evidence="7">
    <location>
        <begin position="81"/>
        <end position="99"/>
    </location>
</feature>
<evidence type="ECO:0000259" key="8">
    <source>
        <dbReference type="PROSITE" id="PS50850"/>
    </source>
</evidence>
<keyword evidence="4 7" id="KW-0812">Transmembrane</keyword>
<sequence>MSQNKKFFIYNLGKNFWLYRIAFIISSVGNVAISIAITWWIIDTYQKALYISYVMLPSIAISILSNFILSPLGDKFNRKTILIVGFILQILSCVIIVTFSRIYHLNLYLIILFQFLFSFGLGIIRVGGLGFLPNIVDKKLLLDANNIVMRINSVTSILAGSIGGIIFYHLGIDYSFIFLLTAQVIALMFIYYINPISIADKEKKEPSWIIKDLISGIKYTTKNKILRSLFIYSTIVGIAFGPMQIIIVYIIKMKLDMSSISYGLAMSAMSIGIILGSFLYKTMIENKHYKNIFIYFSSLLFSLAFLILGTFNNLFILFISLLIIGIARNWINVTIDTKLLKCLPNNKRTRVLSNMSFFGNISVPISNIFTGIILDNSNIGAILILNATIVLCASFIFVINKPVITFINSDDETSTDLLKK</sequence>
<feature type="transmembrane region" description="Helical" evidence="7">
    <location>
        <begin position="48"/>
        <end position="69"/>
    </location>
</feature>
<dbReference type="EMBL" id="JAMDKF010000005">
    <property type="protein sequence ID" value="MEE6040906.1"/>
    <property type="molecule type" value="Genomic_DNA"/>
</dbReference>
<dbReference type="InterPro" id="IPR036259">
    <property type="entry name" value="MFS_trans_sf"/>
</dbReference>
<dbReference type="PANTHER" id="PTHR43266">
    <property type="entry name" value="MACROLIDE-EFFLUX PROTEIN"/>
    <property type="match status" value="1"/>
</dbReference>
<feature type="transmembrane region" description="Helical" evidence="7">
    <location>
        <begin position="105"/>
        <end position="126"/>
    </location>
</feature>
<dbReference type="SUPFAM" id="SSF103473">
    <property type="entry name" value="MFS general substrate transporter"/>
    <property type="match status" value="1"/>
</dbReference>
<dbReference type="Proteomes" id="UP001347884">
    <property type="component" value="Unassembled WGS sequence"/>
</dbReference>
<keyword evidence="2" id="KW-0813">Transport</keyword>
<evidence type="ECO:0000313" key="11">
    <source>
        <dbReference type="Proteomes" id="UP000247594"/>
    </source>
</evidence>
<dbReference type="EMBL" id="QJPJ01000003">
    <property type="protein sequence ID" value="PXZ40069.1"/>
    <property type="molecule type" value="Genomic_DNA"/>
</dbReference>
<feature type="transmembrane region" description="Helical" evidence="7">
    <location>
        <begin position="379"/>
        <end position="399"/>
    </location>
</feature>
<dbReference type="Pfam" id="PF05977">
    <property type="entry name" value="MFS_3"/>
    <property type="match status" value="1"/>
</dbReference>
<keyword evidence="6 7" id="KW-0472">Membrane</keyword>
<dbReference type="InterPro" id="IPR010290">
    <property type="entry name" value="TM_effector"/>
</dbReference>
<feature type="transmembrane region" description="Helical" evidence="7">
    <location>
        <begin position="147"/>
        <end position="168"/>
    </location>
</feature>
<dbReference type="InterPro" id="IPR020846">
    <property type="entry name" value="MFS_dom"/>
</dbReference>
<name>A0AAE5TLB8_AVIPA</name>
<dbReference type="AlphaFoldDB" id="A0AAE5TLB8"/>
<feature type="transmembrane region" description="Helical" evidence="7">
    <location>
        <begin position="257"/>
        <end position="280"/>
    </location>
</feature>
<keyword evidence="12" id="KW-1185">Reference proteome</keyword>
<feature type="transmembrane region" description="Helical" evidence="7">
    <location>
        <begin position="292"/>
        <end position="308"/>
    </location>
</feature>
<dbReference type="GO" id="GO:0022857">
    <property type="term" value="F:transmembrane transporter activity"/>
    <property type="evidence" value="ECO:0007669"/>
    <property type="project" value="InterPro"/>
</dbReference>
<reference evidence="9 12" key="2">
    <citation type="journal article" date="2022" name="Front. Microbiol.">
        <title>Commensal bacteria contribute to the growth of multidrug-resistant Avibacterium paragallinarum in chickens.</title>
        <authorList>
            <person name="Zhu J."/>
            <person name="Chen Y."/>
            <person name="Wu Y."/>
            <person name="Wang Y."/>
            <person name="Zhu K."/>
        </authorList>
    </citation>
    <scope>NUCLEOTIDE SEQUENCE [LARGE SCALE GENOMIC DNA]</scope>
    <source>
        <strain evidence="9 12">AV25</strain>
    </source>
</reference>
<keyword evidence="5 7" id="KW-1133">Transmembrane helix</keyword>
<evidence type="ECO:0000256" key="1">
    <source>
        <dbReference type="ARBA" id="ARBA00004651"/>
    </source>
</evidence>
<proteinExistence type="predicted"/>
<evidence type="ECO:0000256" key="5">
    <source>
        <dbReference type="ARBA" id="ARBA00022989"/>
    </source>
</evidence>
<evidence type="ECO:0000256" key="6">
    <source>
        <dbReference type="ARBA" id="ARBA00023136"/>
    </source>
</evidence>
<comment type="subcellular location">
    <subcellularLocation>
        <location evidence="1">Cell membrane</location>
        <topology evidence="1">Multi-pass membrane protein</topology>
    </subcellularLocation>
</comment>
<feature type="transmembrane region" description="Helical" evidence="7">
    <location>
        <begin position="351"/>
        <end position="373"/>
    </location>
</feature>
<evidence type="ECO:0000313" key="10">
    <source>
        <dbReference type="EMBL" id="PXZ40069.1"/>
    </source>
</evidence>